<dbReference type="SMART" id="SM00382">
    <property type="entry name" value="AAA"/>
    <property type="match status" value="1"/>
</dbReference>
<dbReference type="PROSITE" id="PS00211">
    <property type="entry name" value="ABC_TRANSPORTER_1"/>
    <property type="match status" value="1"/>
</dbReference>
<dbReference type="FunFam" id="3.40.50.300:FF:000016">
    <property type="entry name" value="Oligopeptide ABC transporter ATP-binding component"/>
    <property type="match status" value="1"/>
</dbReference>
<keyword evidence="6 10" id="KW-0067">ATP-binding</keyword>
<dbReference type="InterPro" id="IPR003593">
    <property type="entry name" value="AAA+_ATPase"/>
</dbReference>
<dbReference type="PROSITE" id="PS50893">
    <property type="entry name" value="ABC_TRANSPORTER_2"/>
    <property type="match status" value="1"/>
</dbReference>
<evidence type="ECO:0000256" key="4">
    <source>
        <dbReference type="ARBA" id="ARBA00022475"/>
    </source>
</evidence>
<dbReference type="GO" id="GO:0005886">
    <property type="term" value="C:plasma membrane"/>
    <property type="evidence" value="ECO:0007669"/>
    <property type="project" value="UniProtKB-SubCell"/>
</dbReference>
<keyword evidence="5" id="KW-0547">Nucleotide-binding</keyword>
<evidence type="ECO:0000313" key="10">
    <source>
        <dbReference type="EMBL" id="GEN44535.1"/>
    </source>
</evidence>
<dbReference type="NCBIfam" id="TIGR01727">
    <property type="entry name" value="oligo_HPY"/>
    <property type="match status" value="1"/>
</dbReference>
<dbReference type="GO" id="GO:0005524">
    <property type="term" value="F:ATP binding"/>
    <property type="evidence" value="ECO:0007669"/>
    <property type="project" value="UniProtKB-KW"/>
</dbReference>
<dbReference type="PANTHER" id="PTHR43297:SF2">
    <property type="entry name" value="DIPEPTIDE TRANSPORT ATP-BINDING PROTEIN DPPD"/>
    <property type="match status" value="1"/>
</dbReference>
<dbReference type="InterPro" id="IPR027417">
    <property type="entry name" value="P-loop_NTPase"/>
</dbReference>
<dbReference type="EMBL" id="BJYA01000001">
    <property type="protein sequence ID" value="GEN44535.1"/>
    <property type="molecule type" value="Genomic_DNA"/>
</dbReference>
<dbReference type="OrthoDB" id="9802264at2"/>
<proteinExistence type="inferred from homology"/>
<keyword evidence="11" id="KW-1185">Reference proteome</keyword>
<feature type="compositionally biased region" description="Low complexity" evidence="8">
    <location>
        <begin position="334"/>
        <end position="345"/>
    </location>
</feature>
<dbReference type="Proteomes" id="UP000321440">
    <property type="component" value="Unassembled WGS sequence"/>
</dbReference>
<evidence type="ECO:0000256" key="1">
    <source>
        <dbReference type="ARBA" id="ARBA00004202"/>
    </source>
</evidence>
<dbReference type="RefSeq" id="WP_146813694.1">
    <property type="nucleotide sequence ID" value="NZ_BJYA01000001.1"/>
</dbReference>
<organism evidence="10 11">
    <name type="scientific">Alkalibacillus haloalkaliphilus</name>
    <dbReference type="NCBI Taxonomy" id="94136"/>
    <lineage>
        <taxon>Bacteria</taxon>
        <taxon>Bacillati</taxon>
        <taxon>Bacillota</taxon>
        <taxon>Bacilli</taxon>
        <taxon>Bacillales</taxon>
        <taxon>Bacillaceae</taxon>
        <taxon>Alkalibacillus</taxon>
    </lineage>
</organism>
<gene>
    <name evidence="10" type="primary">oppD_2</name>
    <name evidence="10" type="ORF">AHA02nite_03110</name>
</gene>
<dbReference type="InterPro" id="IPR050388">
    <property type="entry name" value="ABC_Ni/Peptide_Import"/>
</dbReference>
<keyword evidence="3" id="KW-0813">Transport</keyword>
<comment type="subcellular location">
    <subcellularLocation>
        <location evidence="1">Cell membrane</location>
        <topology evidence="1">Peripheral membrane protein</topology>
    </subcellularLocation>
</comment>
<sequence length="354" mass="39453">MKNTSEEYQLQVRGLEVGFNNKKNFTQILNGVSFNVQKGETLCIVGESGCGKSLTSLSIMGLLPESGGIRSGEIRFEGQDLTNQSMKEMSKIRGNEISMIFQEPMTSLNPVHTVGKQIAEAVRIHRNVTKKEAYERVVEMFELVGIPSPRERVHNYPHEMSGGMRQRVMIAMALACNPKLLIADEPTTALDVTIQAQILDLLNELKADLDMSIVMITHDLGVVSEMGDQVLVMYAGEVIEYTDSRSLFDNPKHPYTQGLIESIPKLQGKTEELPVIKGSVPNPDEMPSGCRFSTRCAFAKQECFVQSPEEVGTEDHPVRCWMYSGEWQKMTPFEGGESNDNSSSEAVDRQPIRD</sequence>
<keyword evidence="4" id="KW-1003">Cell membrane</keyword>
<comment type="caution">
    <text evidence="10">The sequence shown here is derived from an EMBL/GenBank/DDBJ whole genome shotgun (WGS) entry which is preliminary data.</text>
</comment>
<evidence type="ECO:0000256" key="6">
    <source>
        <dbReference type="ARBA" id="ARBA00022840"/>
    </source>
</evidence>
<protein>
    <submittedName>
        <fullName evidence="10">Peptide ABC transporter ATP-binding protein</fullName>
    </submittedName>
</protein>
<dbReference type="GO" id="GO:0016887">
    <property type="term" value="F:ATP hydrolysis activity"/>
    <property type="evidence" value="ECO:0007669"/>
    <property type="project" value="InterPro"/>
</dbReference>
<name>A0A511W0E5_9BACI</name>
<evidence type="ECO:0000256" key="3">
    <source>
        <dbReference type="ARBA" id="ARBA00022448"/>
    </source>
</evidence>
<comment type="similarity">
    <text evidence="2">Belongs to the ABC transporter superfamily.</text>
</comment>
<feature type="domain" description="ABC transporter" evidence="9">
    <location>
        <begin position="12"/>
        <end position="260"/>
    </location>
</feature>
<accession>A0A511W0E5</accession>
<keyword evidence="7" id="KW-0472">Membrane</keyword>
<evidence type="ECO:0000256" key="8">
    <source>
        <dbReference type="SAM" id="MobiDB-lite"/>
    </source>
</evidence>
<evidence type="ECO:0000256" key="5">
    <source>
        <dbReference type="ARBA" id="ARBA00022741"/>
    </source>
</evidence>
<dbReference type="GO" id="GO:0015833">
    <property type="term" value="P:peptide transport"/>
    <property type="evidence" value="ECO:0007669"/>
    <property type="project" value="InterPro"/>
</dbReference>
<dbReference type="Pfam" id="PF00005">
    <property type="entry name" value="ABC_tran"/>
    <property type="match status" value="1"/>
</dbReference>
<dbReference type="InterPro" id="IPR003439">
    <property type="entry name" value="ABC_transporter-like_ATP-bd"/>
</dbReference>
<dbReference type="Gene3D" id="3.40.50.300">
    <property type="entry name" value="P-loop containing nucleotide triphosphate hydrolases"/>
    <property type="match status" value="1"/>
</dbReference>
<dbReference type="PANTHER" id="PTHR43297">
    <property type="entry name" value="OLIGOPEPTIDE TRANSPORT ATP-BINDING PROTEIN APPD"/>
    <property type="match status" value="1"/>
</dbReference>
<evidence type="ECO:0000256" key="7">
    <source>
        <dbReference type="ARBA" id="ARBA00023136"/>
    </source>
</evidence>
<dbReference type="AlphaFoldDB" id="A0A511W0E5"/>
<evidence type="ECO:0000313" key="11">
    <source>
        <dbReference type="Proteomes" id="UP000321440"/>
    </source>
</evidence>
<reference evidence="10 11" key="1">
    <citation type="submission" date="2019-07" db="EMBL/GenBank/DDBJ databases">
        <title>Whole genome shotgun sequence of Alkalibacillus haloalkaliphilus NBRC 103110.</title>
        <authorList>
            <person name="Hosoyama A."/>
            <person name="Uohara A."/>
            <person name="Ohji S."/>
            <person name="Ichikawa N."/>
        </authorList>
    </citation>
    <scope>NUCLEOTIDE SEQUENCE [LARGE SCALE GENOMIC DNA]</scope>
    <source>
        <strain evidence="10 11">NBRC 103110</strain>
    </source>
</reference>
<dbReference type="InterPro" id="IPR013563">
    <property type="entry name" value="Oligopep_ABC_C"/>
</dbReference>
<evidence type="ECO:0000256" key="2">
    <source>
        <dbReference type="ARBA" id="ARBA00005417"/>
    </source>
</evidence>
<feature type="region of interest" description="Disordered" evidence="8">
    <location>
        <begin position="331"/>
        <end position="354"/>
    </location>
</feature>
<dbReference type="Pfam" id="PF08352">
    <property type="entry name" value="oligo_HPY"/>
    <property type="match status" value="1"/>
</dbReference>
<evidence type="ECO:0000259" key="9">
    <source>
        <dbReference type="PROSITE" id="PS50893"/>
    </source>
</evidence>
<dbReference type="CDD" id="cd03257">
    <property type="entry name" value="ABC_NikE_OppD_transporters"/>
    <property type="match status" value="1"/>
</dbReference>
<dbReference type="InterPro" id="IPR017871">
    <property type="entry name" value="ABC_transporter-like_CS"/>
</dbReference>
<dbReference type="SUPFAM" id="SSF52540">
    <property type="entry name" value="P-loop containing nucleoside triphosphate hydrolases"/>
    <property type="match status" value="1"/>
</dbReference>